<accession>X1FVB7</accession>
<evidence type="ECO:0000256" key="1">
    <source>
        <dbReference type="SAM" id="Phobius"/>
    </source>
</evidence>
<proteinExistence type="predicted"/>
<sequence length="49" mass="5739">MAQWILTVIAIAAVFYNTVVTHIILKNDVKHLKENVDRIMVWIFDQAKK</sequence>
<evidence type="ECO:0000313" key="2">
    <source>
        <dbReference type="EMBL" id="GAH36455.1"/>
    </source>
</evidence>
<comment type="caution">
    <text evidence="2">The sequence shown here is derived from an EMBL/GenBank/DDBJ whole genome shotgun (WGS) entry which is preliminary data.</text>
</comment>
<protein>
    <submittedName>
        <fullName evidence="2">Uncharacterized protein</fullName>
    </submittedName>
</protein>
<dbReference type="EMBL" id="BARU01006755">
    <property type="protein sequence ID" value="GAH36455.1"/>
    <property type="molecule type" value="Genomic_DNA"/>
</dbReference>
<name>X1FVB7_9ZZZZ</name>
<dbReference type="AlphaFoldDB" id="X1FVB7"/>
<keyword evidence="1" id="KW-0812">Transmembrane</keyword>
<keyword evidence="1" id="KW-0472">Membrane</keyword>
<keyword evidence="1" id="KW-1133">Transmembrane helix</keyword>
<reference evidence="2" key="1">
    <citation type="journal article" date="2014" name="Front. Microbiol.">
        <title>High frequency of phylogenetically diverse reductive dehalogenase-homologous genes in deep subseafloor sedimentary metagenomes.</title>
        <authorList>
            <person name="Kawai M."/>
            <person name="Futagami T."/>
            <person name="Toyoda A."/>
            <person name="Takaki Y."/>
            <person name="Nishi S."/>
            <person name="Hori S."/>
            <person name="Arai W."/>
            <person name="Tsubouchi T."/>
            <person name="Morono Y."/>
            <person name="Uchiyama I."/>
            <person name="Ito T."/>
            <person name="Fujiyama A."/>
            <person name="Inagaki F."/>
            <person name="Takami H."/>
        </authorList>
    </citation>
    <scope>NUCLEOTIDE SEQUENCE</scope>
    <source>
        <strain evidence="2">Expedition CK06-06</strain>
    </source>
</reference>
<gene>
    <name evidence="2" type="ORF">S03H2_13307</name>
</gene>
<feature type="transmembrane region" description="Helical" evidence="1">
    <location>
        <begin position="6"/>
        <end position="25"/>
    </location>
</feature>
<organism evidence="2">
    <name type="scientific">marine sediment metagenome</name>
    <dbReference type="NCBI Taxonomy" id="412755"/>
    <lineage>
        <taxon>unclassified sequences</taxon>
        <taxon>metagenomes</taxon>
        <taxon>ecological metagenomes</taxon>
    </lineage>
</organism>